<evidence type="ECO:0000313" key="3">
    <source>
        <dbReference type="EMBL" id="OAA34076.1"/>
    </source>
</evidence>
<evidence type="ECO:0000313" key="4">
    <source>
        <dbReference type="Proteomes" id="UP000076863"/>
    </source>
</evidence>
<gene>
    <name evidence="3" type="ORF">BBO_09340</name>
</gene>
<organism evidence="3 4">
    <name type="scientific">Beauveria brongniartii RCEF 3172</name>
    <dbReference type="NCBI Taxonomy" id="1081107"/>
    <lineage>
        <taxon>Eukaryota</taxon>
        <taxon>Fungi</taxon>
        <taxon>Dikarya</taxon>
        <taxon>Ascomycota</taxon>
        <taxon>Pezizomycotina</taxon>
        <taxon>Sordariomycetes</taxon>
        <taxon>Hypocreomycetidae</taxon>
        <taxon>Hypocreales</taxon>
        <taxon>Cordycipitaceae</taxon>
        <taxon>Beauveria</taxon>
        <taxon>Beauveria brongniartii</taxon>
    </lineage>
</organism>
<feature type="domain" description="DUF4470" evidence="2">
    <location>
        <begin position="38"/>
        <end position="143"/>
    </location>
</feature>
<dbReference type="InterPro" id="IPR027974">
    <property type="entry name" value="DUF4470"/>
</dbReference>
<sequence length="515" mass="58431">MASSTWRPAWEREGREPSWAVGSEAGNAHNPFGGCKFLWGNTPAIDVLQIDRNEGRTYRRDIALLFAASGDLRHVVKTISALQTSVKRHVTIDINDLEFSVVARNAILLLLALKTQASSVGCSESPAPDIADAMIHIWYSAFLPSRILLLLQEVVKPLLDDVCSQIGARAPEKKQGKTWKFSDHCTFRLVLKKSDWIRLRKFLVGSECPDATEVRRAVTLAQSRADYRDRWYFKESTPLMRVAKRRFQEDGLLLPFGHPRTEFNTPNPTLFNDSSWPMDDKADPSSGWPIDDVQAVSLPASGDWYGKLYIYLHNLFQDFLARIRGATVTFRLFNVDAVLLPSYLDRQYTRIEVSNVCDGAYIGIEKTISTFLPLLEPTGINRHATLITLFLNAVKEMAKQEGDTIPNLEHLFGFLPTPQVGRVRWDIDADFTRIWDARDMTSDVEKHFSRYTKLLNFAGISKTTGAVMKDGNTVIEKWPTRPKLGVHEIGAKEEFCRLLGSSFTCIERYVEWRRA</sequence>
<reference evidence="3 4" key="1">
    <citation type="journal article" date="2016" name="Genome Biol. Evol.">
        <title>Divergent and convergent evolution of fungal pathogenicity.</title>
        <authorList>
            <person name="Shang Y."/>
            <person name="Xiao G."/>
            <person name="Zheng P."/>
            <person name="Cen K."/>
            <person name="Zhan S."/>
            <person name="Wang C."/>
        </authorList>
    </citation>
    <scope>NUCLEOTIDE SEQUENCE [LARGE SCALE GENOMIC DNA]</scope>
    <source>
        <strain evidence="3 4">RCEF 3172</strain>
    </source>
</reference>
<accession>A0A166VVP9</accession>
<dbReference type="OrthoDB" id="5282002at2759"/>
<dbReference type="AlphaFoldDB" id="A0A166VVP9"/>
<comment type="caution">
    <text evidence="3">The sequence shown here is derived from an EMBL/GenBank/DDBJ whole genome shotgun (WGS) entry which is preliminary data.</text>
</comment>
<keyword evidence="4" id="KW-1185">Reference proteome</keyword>
<evidence type="ECO:0000259" key="2">
    <source>
        <dbReference type="Pfam" id="PF14737"/>
    </source>
</evidence>
<dbReference type="EMBL" id="AZHA01000065">
    <property type="protein sequence ID" value="OAA34076.1"/>
    <property type="molecule type" value="Genomic_DNA"/>
</dbReference>
<dbReference type="Pfam" id="PF14737">
    <property type="entry name" value="DUF4470"/>
    <property type="match status" value="1"/>
</dbReference>
<proteinExistence type="predicted"/>
<protein>
    <submittedName>
        <fullName evidence="3">MYND finger family protein</fullName>
    </submittedName>
</protein>
<feature type="region of interest" description="Disordered" evidence="1">
    <location>
        <begin position="1"/>
        <end position="23"/>
    </location>
</feature>
<dbReference type="Proteomes" id="UP000076863">
    <property type="component" value="Unassembled WGS sequence"/>
</dbReference>
<name>A0A166VVP9_9HYPO</name>
<evidence type="ECO:0000256" key="1">
    <source>
        <dbReference type="SAM" id="MobiDB-lite"/>
    </source>
</evidence>